<dbReference type="Pfam" id="PF09148">
    <property type="entry name" value="DUF1934"/>
    <property type="match status" value="1"/>
</dbReference>
<protein>
    <submittedName>
        <fullName evidence="1">DUF1934 domain-containing protein</fullName>
    </submittedName>
</protein>
<dbReference type="SUPFAM" id="SSF50814">
    <property type="entry name" value="Lipocalins"/>
    <property type="match status" value="1"/>
</dbReference>
<dbReference type="Proteomes" id="UP001596170">
    <property type="component" value="Unassembled WGS sequence"/>
</dbReference>
<accession>A0ABW1LDE0</accession>
<reference evidence="2" key="1">
    <citation type="journal article" date="2019" name="Int. J. Syst. Evol. Microbiol.">
        <title>The Global Catalogue of Microorganisms (GCM) 10K type strain sequencing project: providing services to taxonomists for standard genome sequencing and annotation.</title>
        <authorList>
            <consortium name="The Broad Institute Genomics Platform"/>
            <consortium name="The Broad Institute Genome Sequencing Center for Infectious Disease"/>
            <person name="Wu L."/>
            <person name="Ma J."/>
        </authorList>
    </citation>
    <scope>NUCLEOTIDE SEQUENCE [LARGE SCALE GENOMIC DNA]</scope>
    <source>
        <strain evidence="2">CCUG 54527</strain>
    </source>
</reference>
<evidence type="ECO:0000313" key="1">
    <source>
        <dbReference type="EMBL" id="MFC6041148.1"/>
    </source>
</evidence>
<name>A0ABW1LDE0_9BACL</name>
<proteinExistence type="predicted"/>
<dbReference type="InterPro" id="IPR012674">
    <property type="entry name" value="Calycin"/>
</dbReference>
<comment type="caution">
    <text evidence="1">The sequence shown here is derived from an EMBL/GenBank/DDBJ whole genome shotgun (WGS) entry which is preliminary data.</text>
</comment>
<dbReference type="InterPro" id="IPR015231">
    <property type="entry name" value="DUF1934"/>
</dbReference>
<keyword evidence="2" id="KW-1185">Reference proteome</keyword>
<gene>
    <name evidence="1" type="ORF">ACFPYN_17100</name>
</gene>
<evidence type="ECO:0000313" key="2">
    <source>
        <dbReference type="Proteomes" id="UP001596170"/>
    </source>
</evidence>
<dbReference type="EMBL" id="JBHSRI010000025">
    <property type="protein sequence ID" value="MFC6041148.1"/>
    <property type="molecule type" value="Genomic_DNA"/>
</dbReference>
<dbReference type="Gene3D" id="2.40.128.20">
    <property type="match status" value="1"/>
</dbReference>
<organism evidence="1 2">
    <name type="scientific">Paenisporosarcina macmurdoensis</name>
    <dbReference type="NCBI Taxonomy" id="212659"/>
    <lineage>
        <taxon>Bacteria</taxon>
        <taxon>Bacillati</taxon>
        <taxon>Bacillota</taxon>
        <taxon>Bacilli</taxon>
        <taxon>Bacillales</taxon>
        <taxon>Caryophanaceae</taxon>
        <taxon>Paenisporosarcina</taxon>
    </lineage>
</organism>
<sequence>MLNKQVKVKLKTTIRQPNEEPEIYELWANGTIIEKRGKSFLKYEEMQDDNKINTTVKMGETEGLILRSGGVNMRLPFLENEEQTGSYESEFGVLMVSTMTRKIAFEKNKNDGNFVVQYDLTVSGQPVGEYTLEFHYTEGSQ</sequence>